<dbReference type="AlphaFoldDB" id="A0A450TL65"/>
<evidence type="ECO:0000256" key="1">
    <source>
        <dbReference type="SAM" id="MobiDB-lite"/>
    </source>
</evidence>
<evidence type="ECO:0000313" key="2">
    <source>
        <dbReference type="EMBL" id="VFJ68435.1"/>
    </source>
</evidence>
<dbReference type="EMBL" id="CAADEY010000184">
    <property type="protein sequence ID" value="VFJ68435.1"/>
    <property type="molecule type" value="Genomic_DNA"/>
</dbReference>
<organism evidence="2">
    <name type="scientific">Candidatus Kentrum sp. DK</name>
    <dbReference type="NCBI Taxonomy" id="2126562"/>
    <lineage>
        <taxon>Bacteria</taxon>
        <taxon>Pseudomonadati</taxon>
        <taxon>Pseudomonadota</taxon>
        <taxon>Gammaproteobacteria</taxon>
        <taxon>Candidatus Kentrum</taxon>
    </lineage>
</organism>
<reference evidence="2" key="1">
    <citation type="submission" date="2019-02" db="EMBL/GenBank/DDBJ databases">
        <authorList>
            <person name="Gruber-Vodicka R. H."/>
            <person name="Seah K. B. B."/>
        </authorList>
    </citation>
    <scope>NUCLEOTIDE SEQUENCE</scope>
    <source>
        <strain evidence="2">BECK_DK161</strain>
    </source>
</reference>
<proteinExistence type="predicted"/>
<gene>
    <name evidence="2" type="ORF">BECKDK2373C_GA0170839_11842</name>
</gene>
<feature type="compositionally biased region" description="Basic and acidic residues" evidence="1">
    <location>
        <begin position="87"/>
        <end position="113"/>
    </location>
</feature>
<name>A0A450TL65_9GAMM</name>
<accession>A0A450TL65</accession>
<protein>
    <submittedName>
        <fullName evidence="2">Uncharacterized protein</fullName>
    </submittedName>
</protein>
<sequence length="113" mass="11988">MSSIDSTLNTGYESLPSGLACDTGQTGSDVLPEALAQFAMQSQRTTETNMPEMDAPVAGGPYTLISDLVGIGAGGPPDIARNQKTVMRKDSITPKNERSLAPLRDKDFSLRSK</sequence>
<feature type="region of interest" description="Disordered" evidence="1">
    <location>
        <begin position="86"/>
        <end position="113"/>
    </location>
</feature>